<name>A0A9P6FR47_9FUNG</name>
<dbReference type="AlphaFoldDB" id="A0A9P6FR47"/>
<dbReference type="Proteomes" id="UP000780801">
    <property type="component" value="Unassembled WGS sequence"/>
</dbReference>
<evidence type="ECO:0000313" key="2">
    <source>
        <dbReference type="EMBL" id="KAF9579261.1"/>
    </source>
</evidence>
<protein>
    <submittedName>
        <fullName evidence="2">Uncharacterized protein</fullName>
    </submittedName>
</protein>
<keyword evidence="1" id="KW-0472">Membrane</keyword>
<keyword evidence="1" id="KW-1133">Transmembrane helix</keyword>
<keyword evidence="3" id="KW-1185">Reference proteome</keyword>
<dbReference type="EMBL" id="JAABOA010002906">
    <property type="protein sequence ID" value="KAF9579261.1"/>
    <property type="molecule type" value="Genomic_DNA"/>
</dbReference>
<comment type="caution">
    <text evidence="2">The sequence shown here is derived from an EMBL/GenBank/DDBJ whole genome shotgun (WGS) entry which is preliminary data.</text>
</comment>
<evidence type="ECO:0000313" key="3">
    <source>
        <dbReference type="Proteomes" id="UP000780801"/>
    </source>
</evidence>
<feature type="non-terminal residue" evidence="2">
    <location>
        <position position="1"/>
    </location>
</feature>
<reference evidence="2" key="1">
    <citation type="journal article" date="2020" name="Fungal Divers.">
        <title>Resolving the Mortierellaceae phylogeny through synthesis of multi-gene phylogenetics and phylogenomics.</title>
        <authorList>
            <person name="Vandepol N."/>
            <person name="Liber J."/>
            <person name="Desiro A."/>
            <person name="Na H."/>
            <person name="Kennedy M."/>
            <person name="Barry K."/>
            <person name="Grigoriev I.V."/>
            <person name="Miller A.N."/>
            <person name="O'Donnell K."/>
            <person name="Stajich J.E."/>
            <person name="Bonito G."/>
        </authorList>
    </citation>
    <scope>NUCLEOTIDE SEQUENCE</scope>
    <source>
        <strain evidence="2">KOD1015</strain>
    </source>
</reference>
<proteinExistence type="predicted"/>
<feature type="transmembrane region" description="Helical" evidence="1">
    <location>
        <begin position="134"/>
        <end position="155"/>
    </location>
</feature>
<accession>A0A9P6FR47</accession>
<keyword evidence="1" id="KW-0812">Transmembrane</keyword>
<dbReference type="OrthoDB" id="2423451at2759"/>
<organism evidence="2 3">
    <name type="scientific">Lunasporangiospora selenospora</name>
    <dbReference type="NCBI Taxonomy" id="979761"/>
    <lineage>
        <taxon>Eukaryota</taxon>
        <taxon>Fungi</taxon>
        <taxon>Fungi incertae sedis</taxon>
        <taxon>Mucoromycota</taxon>
        <taxon>Mortierellomycotina</taxon>
        <taxon>Mortierellomycetes</taxon>
        <taxon>Mortierellales</taxon>
        <taxon>Mortierellaceae</taxon>
        <taxon>Lunasporangiospora</taxon>
    </lineage>
</organism>
<evidence type="ECO:0000256" key="1">
    <source>
        <dbReference type="SAM" id="Phobius"/>
    </source>
</evidence>
<sequence>QNHGTENKLYSWDGTKAAEPIAMSQLPLDATYTKYRAGIFGDASKSFMLVQTGNLNGDSTYNRFGNYKLSAVQLTGAGAGSILDVPNNITVKENISFSMYSESGAPGSGNGGNGGNGGSGPGDVISTIVGISVAVRWVIGVASAITAFIFIFGMYRLCVRRRKAVVVEQPTPLIMHSVTTTTVHHG</sequence>
<gene>
    <name evidence="2" type="ORF">BGW38_004551</name>
</gene>